<dbReference type="InterPro" id="IPR028974">
    <property type="entry name" value="TSP_type-3_rpt"/>
</dbReference>
<feature type="compositionally biased region" description="Acidic residues" evidence="1">
    <location>
        <begin position="207"/>
        <end position="225"/>
    </location>
</feature>
<reference evidence="3 4" key="1">
    <citation type="submission" date="2014-02" db="EMBL/GenBank/DDBJ databases">
        <authorList>
            <person name="Young C.-C."/>
            <person name="Hameed A."/>
            <person name="Huang H.-C."/>
            <person name="Shahina M."/>
        </authorList>
    </citation>
    <scope>NUCLEOTIDE SEQUENCE [LARGE SCALE GENOMIC DNA]</scope>
    <source>
        <strain evidence="3 4">CC-SAMT-1</strain>
    </source>
</reference>
<dbReference type="EMBL" id="CP007202">
    <property type="protein sequence ID" value="AJR03974.1"/>
    <property type="molecule type" value="Genomic_DNA"/>
</dbReference>
<evidence type="ECO:0000256" key="2">
    <source>
        <dbReference type="SAM" id="SignalP"/>
    </source>
</evidence>
<name>A0A0C5WFK6_9FLAO</name>
<dbReference type="STRING" id="1454006.AW14_10380"/>
<dbReference type="AlphaFoldDB" id="A0A0C5WFK6"/>
<evidence type="ECO:0000313" key="4">
    <source>
        <dbReference type="Proteomes" id="UP000032229"/>
    </source>
</evidence>
<evidence type="ECO:0000313" key="3">
    <source>
        <dbReference type="EMBL" id="AJR03974.1"/>
    </source>
</evidence>
<dbReference type="PATRIC" id="fig|1454006.5.peg.2057"/>
<sequence length="311" mass="34197">MRKLFFVLFSICFLIPLSCDDGDVITVEFDFDETFKICGTEDLVFYKTKNDPSESLSVKITNLTIDDILTVGDDNMFEGTYNLSATNTFNYITYNNTTLPTSGLFCSDIPSSEIKIKENLVSTSGVVKITTTLIQDDKDGIPADLEDINGNGNLEDDDTDGDGIPNYLDQDDDGDNVLTINEKPDPNGDGVLDDAQDTNGDGIPDYLDTDDDGDGIDTRDEENESQDQNPTNDISNSEIGPDYLNPEAANVNGPKATKYRANTYTQEFQVLLTVSQFDLTIISLDFLNFGVLESSAIPNSYKSVTKTPDFN</sequence>
<dbReference type="OrthoDB" id="1159446at2"/>
<keyword evidence="4" id="KW-1185">Reference proteome</keyword>
<feature type="signal peptide" evidence="2">
    <location>
        <begin position="1"/>
        <end position="19"/>
    </location>
</feature>
<dbReference type="KEGG" id="sze:AW14_10380"/>
<dbReference type="Gene3D" id="4.10.1080.10">
    <property type="entry name" value="TSP type-3 repeat"/>
    <property type="match status" value="1"/>
</dbReference>
<feature type="compositionally biased region" description="Polar residues" evidence="1">
    <location>
        <begin position="226"/>
        <end position="238"/>
    </location>
</feature>
<dbReference type="GO" id="GO:0005509">
    <property type="term" value="F:calcium ion binding"/>
    <property type="evidence" value="ECO:0007669"/>
    <property type="project" value="InterPro"/>
</dbReference>
<gene>
    <name evidence="3" type="ORF">AW14_10380</name>
</gene>
<keyword evidence="2" id="KW-0732">Signal</keyword>
<feature type="region of interest" description="Disordered" evidence="1">
    <location>
        <begin position="139"/>
        <end position="246"/>
    </location>
</feature>
<dbReference type="HOGENOM" id="CLU_884986_0_0_10"/>
<proteinExistence type="predicted"/>
<accession>A0A0C5WFK6</accession>
<protein>
    <recommendedName>
        <fullName evidence="5">Lipoprotein</fullName>
    </recommendedName>
</protein>
<feature type="chain" id="PRO_5002184094" description="Lipoprotein" evidence="2">
    <location>
        <begin position="20"/>
        <end position="311"/>
    </location>
</feature>
<evidence type="ECO:0008006" key="5">
    <source>
        <dbReference type="Google" id="ProtNLM"/>
    </source>
</evidence>
<dbReference type="RefSeq" id="WP_044638691.1">
    <property type="nucleotide sequence ID" value="NZ_CP007202.1"/>
</dbReference>
<evidence type="ECO:0000256" key="1">
    <source>
        <dbReference type="SAM" id="MobiDB-lite"/>
    </source>
</evidence>
<organism evidence="3 4">
    <name type="scientific">Siansivirga zeaxanthinifaciens CC-SAMT-1</name>
    <dbReference type="NCBI Taxonomy" id="1454006"/>
    <lineage>
        <taxon>Bacteria</taxon>
        <taxon>Pseudomonadati</taxon>
        <taxon>Bacteroidota</taxon>
        <taxon>Flavobacteriia</taxon>
        <taxon>Flavobacteriales</taxon>
        <taxon>Flavobacteriaceae</taxon>
        <taxon>Siansivirga</taxon>
    </lineage>
</organism>
<dbReference type="Proteomes" id="UP000032229">
    <property type="component" value="Chromosome"/>
</dbReference>